<keyword evidence="1" id="KW-0472">Membrane</keyword>
<feature type="signal peptide" evidence="2">
    <location>
        <begin position="1"/>
        <end position="26"/>
    </location>
</feature>
<dbReference type="KEGG" id="hmi:soil367_00545"/>
<sequence length="139" mass="14849">MNAVMFWRRPLAVLLALIMFATTLTAAASSQAPAGMVSTTEVLAAEQVRVDRDQLKSMLGNDEVKQKLADLGVDPAQIENRINSLTAAELADFNQQLDEAPAAAGVGGAVGIIVFFLLVFIVTDMLCATDIYSFVNCIN</sequence>
<feature type="chain" id="PRO_5020835397" description="PA2779 family protein" evidence="2">
    <location>
        <begin position="27"/>
        <end position="139"/>
    </location>
</feature>
<gene>
    <name evidence="3" type="ORF">soil367_00545</name>
</gene>
<accession>A0A4P7XDW5</accession>
<organism evidence="3 4">
    <name type="scientific">Hydrocarboniclastica marina</name>
    <dbReference type="NCBI Taxonomy" id="2259620"/>
    <lineage>
        <taxon>Bacteria</taxon>
        <taxon>Pseudomonadati</taxon>
        <taxon>Pseudomonadota</taxon>
        <taxon>Gammaproteobacteria</taxon>
        <taxon>Alteromonadales</taxon>
        <taxon>Alteromonadaceae</taxon>
        <taxon>Hydrocarboniclastica</taxon>
    </lineage>
</organism>
<evidence type="ECO:0000313" key="3">
    <source>
        <dbReference type="EMBL" id="QCF24564.1"/>
    </source>
</evidence>
<reference evidence="3 4" key="1">
    <citation type="submission" date="2018-07" db="EMBL/GenBank/DDBJ databases">
        <title>Marsedoiliclastica nanhaica gen. nov. sp. nov., a novel marine hydrocarbonoclastic bacterium isolated from an in-situ enriched hydrocarbon-degrading consortium in deep-sea sediment.</title>
        <authorList>
            <person name="Dong C."/>
            <person name="Ma T."/>
            <person name="Liu R."/>
            <person name="Shao Z."/>
        </authorList>
    </citation>
    <scope>NUCLEOTIDE SEQUENCE [LARGE SCALE GENOMIC DNA]</scope>
    <source>
        <strain evidence="4">soil36-7</strain>
    </source>
</reference>
<dbReference type="InterPro" id="IPR046735">
    <property type="entry name" value="PA2779-like"/>
</dbReference>
<evidence type="ECO:0000256" key="1">
    <source>
        <dbReference type="SAM" id="Phobius"/>
    </source>
</evidence>
<dbReference type="Pfam" id="PF20332">
    <property type="entry name" value="DUF6627"/>
    <property type="match status" value="1"/>
</dbReference>
<dbReference type="Proteomes" id="UP000298049">
    <property type="component" value="Chromosome"/>
</dbReference>
<feature type="transmembrane region" description="Helical" evidence="1">
    <location>
        <begin position="102"/>
        <end position="122"/>
    </location>
</feature>
<dbReference type="AlphaFoldDB" id="A0A4P7XDW5"/>
<proteinExistence type="predicted"/>
<protein>
    <recommendedName>
        <fullName evidence="5">PA2779 family protein</fullName>
    </recommendedName>
</protein>
<dbReference type="NCBIfam" id="NF033919">
    <property type="entry name" value="PA2779_fam"/>
    <property type="match status" value="1"/>
</dbReference>
<keyword evidence="1" id="KW-1133">Transmembrane helix</keyword>
<evidence type="ECO:0000256" key="2">
    <source>
        <dbReference type="SAM" id="SignalP"/>
    </source>
</evidence>
<dbReference type="OrthoDB" id="7013454at2"/>
<dbReference type="InterPro" id="IPR016924">
    <property type="entry name" value="UCP029543"/>
</dbReference>
<name>A0A4P7XDW5_9ALTE</name>
<keyword evidence="1" id="KW-0812">Transmembrane</keyword>
<keyword evidence="4" id="KW-1185">Reference proteome</keyword>
<keyword evidence="2" id="KW-0732">Signal</keyword>
<dbReference type="EMBL" id="CP031093">
    <property type="protein sequence ID" value="QCF24564.1"/>
    <property type="molecule type" value="Genomic_DNA"/>
</dbReference>
<evidence type="ECO:0008006" key="5">
    <source>
        <dbReference type="Google" id="ProtNLM"/>
    </source>
</evidence>
<dbReference type="RefSeq" id="WP_136545896.1">
    <property type="nucleotide sequence ID" value="NZ_CP031093.1"/>
</dbReference>
<dbReference type="PIRSF" id="PIRSF029543">
    <property type="entry name" value="UCP029543"/>
    <property type="match status" value="1"/>
</dbReference>
<evidence type="ECO:0000313" key="4">
    <source>
        <dbReference type="Proteomes" id="UP000298049"/>
    </source>
</evidence>